<proteinExistence type="predicted"/>
<gene>
    <name evidence="2" type="ORF">PanWU01x14_054840</name>
</gene>
<organism evidence="2 3">
    <name type="scientific">Parasponia andersonii</name>
    <name type="common">Sponia andersonii</name>
    <dbReference type="NCBI Taxonomy" id="3476"/>
    <lineage>
        <taxon>Eukaryota</taxon>
        <taxon>Viridiplantae</taxon>
        <taxon>Streptophyta</taxon>
        <taxon>Embryophyta</taxon>
        <taxon>Tracheophyta</taxon>
        <taxon>Spermatophyta</taxon>
        <taxon>Magnoliopsida</taxon>
        <taxon>eudicotyledons</taxon>
        <taxon>Gunneridae</taxon>
        <taxon>Pentapetalae</taxon>
        <taxon>rosids</taxon>
        <taxon>fabids</taxon>
        <taxon>Rosales</taxon>
        <taxon>Cannabaceae</taxon>
        <taxon>Parasponia</taxon>
    </lineage>
</organism>
<name>A0A2P5DKW3_PARAD</name>
<accession>A0A2P5DKW3</accession>
<evidence type="ECO:0000313" key="2">
    <source>
        <dbReference type="EMBL" id="PON73934.1"/>
    </source>
</evidence>
<dbReference type="OrthoDB" id="1072226at2759"/>
<dbReference type="Proteomes" id="UP000237105">
    <property type="component" value="Unassembled WGS sequence"/>
</dbReference>
<evidence type="ECO:0008006" key="4">
    <source>
        <dbReference type="Google" id="ProtNLM"/>
    </source>
</evidence>
<keyword evidence="3" id="KW-1185">Reference proteome</keyword>
<comment type="caution">
    <text evidence="2">The sequence shown here is derived from an EMBL/GenBank/DDBJ whole genome shotgun (WGS) entry which is preliminary data.</text>
</comment>
<protein>
    <recommendedName>
        <fullName evidence="4">Transmembrane protein</fullName>
    </recommendedName>
</protein>
<keyword evidence="1" id="KW-0732">Signal</keyword>
<dbReference type="EMBL" id="JXTB01000031">
    <property type="protein sequence ID" value="PON73934.1"/>
    <property type="molecule type" value="Genomic_DNA"/>
</dbReference>
<reference evidence="3" key="1">
    <citation type="submission" date="2016-06" db="EMBL/GenBank/DDBJ databases">
        <title>Parallel loss of symbiosis genes in relatives of nitrogen-fixing non-legume Parasponia.</title>
        <authorList>
            <person name="Van Velzen R."/>
            <person name="Holmer R."/>
            <person name="Bu F."/>
            <person name="Rutten L."/>
            <person name="Van Zeijl A."/>
            <person name="Liu W."/>
            <person name="Santuari L."/>
            <person name="Cao Q."/>
            <person name="Sharma T."/>
            <person name="Shen D."/>
            <person name="Roswanjaya Y."/>
            <person name="Wardhani T."/>
            <person name="Kalhor M.S."/>
            <person name="Jansen J."/>
            <person name="Van den Hoogen J."/>
            <person name="Gungor B."/>
            <person name="Hartog M."/>
            <person name="Hontelez J."/>
            <person name="Verver J."/>
            <person name="Yang W.-C."/>
            <person name="Schijlen E."/>
            <person name="Repin R."/>
            <person name="Schilthuizen M."/>
            <person name="Schranz E."/>
            <person name="Heidstra R."/>
            <person name="Miyata K."/>
            <person name="Fedorova E."/>
            <person name="Kohlen W."/>
            <person name="Bisseling T."/>
            <person name="Smit S."/>
            <person name="Geurts R."/>
        </authorList>
    </citation>
    <scope>NUCLEOTIDE SEQUENCE [LARGE SCALE GENOMIC DNA]</scope>
    <source>
        <strain evidence="3">cv. WU1-14</strain>
    </source>
</reference>
<sequence>MAPKTINNLPLLLNLLIFMLITSKLPTETHAFSTSLIQIDSIESPLFPKSLTKEERHKKLSRLTITRAHHLRTMGTAALDPNSLIRPPVFRVLSNLYVI</sequence>
<evidence type="ECO:0000313" key="3">
    <source>
        <dbReference type="Proteomes" id="UP000237105"/>
    </source>
</evidence>
<feature type="chain" id="PRO_5015135257" description="Transmembrane protein" evidence="1">
    <location>
        <begin position="32"/>
        <end position="99"/>
    </location>
</feature>
<dbReference type="AlphaFoldDB" id="A0A2P5DKW3"/>
<evidence type="ECO:0000256" key="1">
    <source>
        <dbReference type="SAM" id="SignalP"/>
    </source>
</evidence>
<feature type="signal peptide" evidence="1">
    <location>
        <begin position="1"/>
        <end position="31"/>
    </location>
</feature>